<reference evidence="2 3" key="1">
    <citation type="submission" date="2019-05" db="EMBL/GenBank/DDBJ databases">
        <title>Another draft genome of Portunus trituberculatus and its Hox gene families provides insights of decapod evolution.</title>
        <authorList>
            <person name="Jeong J.-H."/>
            <person name="Song I."/>
            <person name="Kim S."/>
            <person name="Choi T."/>
            <person name="Kim D."/>
            <person name="Ryu S."/>
            <person name="Kim W."/>
        </authorList>
    </citation>
    <scope>NUCLEOTIDE SEQUENCE [LARGE SCALE GENOMIC DNA]</scope>
    <source>
        <tissue evidence="2">Muscle</tissue>
    </source>
</reference>
<evidence type="ECO:0000313" key="2">
    <source>
        <dbReference type="EMBL" id="MPC42847.1"/>
    </source>
</evidence>
<dbReference type="AlphaFoldDB" id="A0A5B7FBA2"/>
<gene>
    <name evidence="2" type="ORF">E2C01_036478</name>
</gene>
<keyword evidence="3" id="KW-1185">Reference proteome</keyword>
<sequence length="78" mass="8740">MTRQQTFLSHPITRQCPARRHGEHQTHKHGIDSPSLPSPQLTSRRLVSPPPLPQSPSSYSSKSGYEQLPHTPTRTDSC</sequence>
<dbReference type="Proteomes" id="UP000324222">
    <property type="component" value="Unassembled WGS sequence"/>
</dbReference>
<feature type="region of interest" description="Disordered" evidence="1">
    <location>
        <begin position="1"/>
        <end position="78"/>
    </location>
</feature>
<protein>
    <submittedName>
        <fullName evidence="2">Uncharacterized protein</fullName>
    </submittedName>
</protein>
<evidence type="ECO:0000256" key="1">
    <source>
        <dbReference type="SAM" id="MobiDB-lite"/>
    </source>
</evidence>
<proteinExistence type="predicted"/>
<comment type="caution">
    <text evidence="2">The sequence shown here is derived from an EMBL/GenBank/DDBJ whole genome shotgun (WGS) entry which is preliminary data.</text>
</comment>
<evidence type="ECO:0000313" key="3">
    <source>
        <dbReference type="Proteomes" id="UP000324222"/>
    </source>
</evidence>
<dbReference type="EMBL" id="VSRR010005591">
    <property type="protein sequence ID" value="MPC42847.1"/>
    <property type="molecule type" value="Genomic_DNA"/>
</dbReference>
<accession>A0A5B7FBA2</accession>
<name>A0A5B7FBA2_PORTR</name>
<organism evidence="2 3">
    <name type="scientific">Portunus trituberculatus</name>
    <name type="common">Swimming crab</name>
    <name type="synonym">Neptunus trituberculatus</name>
    <dbReference type="NCBI Taxonomy" id="210409"/>
    <lineage>
        <taxon>Eukaryota</taxon>
        <taxon>Metazoa</taxon>
        <taxon>Ecdysozoa</taxon>
        <taxon>Arthropoda</taxon>
        <taxon>Crustacea</taxon>
        <taxon>Multicrustacea</taxon>
        <taxon>Malacostraca</taxon>
        <taxon>Eumalacostraca</taxon>
        <taxon>Eucarida</taxon>
        <taxon>Decapoda</taxon>
        <taxon>Pleocyemata</taxon>
        <taxon>Brachyura</taxon>
        <taxon>Eubrachyura</taxon>
        <taxon>Portunoidea</taxon>
        <taxon>Portunidae</taxon>
        <taxon>Portuninae</taxon>
        <taxon>Portunus</taxon>
    </lineage>
</organism>